<keyword evidence="2" id="KW-1185">Reference proteome</keyword>
<proteinExistence type="predicted"/>
<dbReference type="Proteomes" id="UP001234798">
    <property type="component" value="Chromosome"/>
</dbReference>
<name>A0ABY9MA24_9BURK</name>
<reference evidence="1 2" key="1">
    <citation type="submission" date="2023-08" db="EMBL/GenBank/DDBJ databases">
        <title>Achromobacter seleniivolatilans sp. nov., isolated from seleniferous soil.</title>
        <authorList>
            <person name="Zhang S."/>
            <person name="Li K."/>
            <person name="Peng J."/>
            <person name="Zhao Q."/>
            <person name="Wang H."/>
            <person name="Guo Y."/>
        </authorList>
    </citation>
    <scope>NUCLEOTIDE SEQUENCE [LARGE SCALE GENOMIC DNA]</scope>
    <source>
        <strain evidence="1 2">R39</strain>
    </source>
</reference>
<organism evidence="1 2">
    <name type="scientific">Achromobacter seleniivolatilans</name>
    <dbReference type="NCBI Taxonomy" id="3047478"/>
    <lineage>
        <taxon>Bacteria</taxon>
        <taxon>Pseudomonadati</taxon>
        <taxon>Pseudomonadota</taxon>
        <taxon>Betaproteobacteria</taxon>
        <taxon>Burkholderiales</taxon>
        <taxon>Alcaligenaceae</taxon>
        <taxon>Achromobacter</taxon>
    </lineage>
</organism>
<dbReference type="Pfam" id="PF11278">
    <property type="entry name" value="DUF3079"/>
    <property type="match status" value="1"/>
</dbReference>
<evidence type="ECO:0000313" key="2">
    <source>
        <dbReference type="Proteomes" id="UP001234798"/>
    </source>
</evidence>
<dbReference type="InterPro" id="IPR021430">
    <property type="entry name" value="DUF3079"/>
</dbReference>
<dbReference type="RefSeq" id="WP_306951708.1">
    <property type="nucleotide sequence ID" value="NZ_CP132976.1"/>
</dbReference>
<evidence type="ECO:0000313" key="1">
    <source>
        <dbReference type="EMBL" id="WMD23872.1"/>
    </source>
</evidence>
<gene>
    <name evidence="1" type="ORF">RAS12_01030</name>
</gene>
<accession>A0ABY9MA24</accession>
<protein>
    <submittedName>
        <fullName evidence="1">DUF3079 domain-containing protein</fullName>
    </submittedName>
</protein>
<dbReference type="EMBL" id="CP132976">
    <property type="protein sequence ID" value="WMD23872.1"/>
    <property type="molecule type" value="Genomic_DNA"/>
</dbReference>
<sequence>MAKKFPMHPKHPERVCWGCDQYCATDSMKCGNGSDRTMHPAELLGDDWASVGNWGFDDADSKEAQSLTTAPAHTG</sequence>